<organism evidence="3 4">
    <name type="scientific">Paraprevotella xylaniphila YIT 11841</name>
    <dbReference type="NCBI Taxonomy" id="762982"/>
    <lineage>
        <taxon>Bacteria</taxon>
        <taxon>Pseudomonadati</taxon>
        <taxon>Bacteroidota</taxon>
        <taxon>Bacteroidia</taxon>
        <taxon>Bacteroidales</taxon>
        <taxon>Prevotellaceae</taxon>
        <taxon>Paraprevotella</taxon>
    </lineage>
</organism>
<dbReference type="EMBL" id="AFBR01000070">
    <property type="protein sequence ID" value="EGG52191.1"/>
    <property type="molecule type" value="Genomic_DNA"/>
</dbReference>
<dbReference type="OrthoDB" id="9811239at2"/>
<feature type="domain" description="Glycosyl transferase family 1" evidence="2">
    <location>
        <begin position="167"/>
        <end position="306"/>
    </location>
</feature>
<evidence type="ECO:0000259" key="2">
    <source>
        <dbReference type="Pfam" id="PF00534"/>
    </source>
</evidence>
<dbReference type="PANTHER" id="PTHR46401">
    <property type="entry name" value="GLYCOSYLTRANSFERASE WBBK-RELATED"/>
    <property type="match status" value="1"/>
</dbReference>
<dbReference type="Proteomes" id="UP000005546">
    <property type="component" value="Unassembled WGS sequence"/>
</dbReference>
<comment type="caution">
    <text evidence="3">The sequence shown here is derived from an EMBL/GenBank/DDBJ whole genome shotgun (WGS) entry which is preliminary data.</text>
</comment>
<dbReference type="HOGENOM" id="CLU_061541_0_0_10"/>
<dbReference type="Pfam" id="PF00534">
    <property type="entry name" value="Glycos_transf_1"/>
    <property type="match status" value="1"/>
</dbReference>
<evidence type="ECO:0000313" key="3">
    <source>
        <dbReference type="EMBL" id="EGG52191.1"/>
    </source>
</evidence>
<evidence type="ECO:0000256" key="1">
    <source>
        <dbReference type="ARBA" id="ARBA00022679"/>
    </source>
</evidence>
<evidence type="ECO:0000313" key="4">
    <source>
        <dbReference type="Proteomes" id="UP000005546"/>
    </source>
</evidence>
<dbReference type="GO" id="GO:0009103">
    <property type="term" value="P:lipopolysaccharide biosynthetic process"/>
    <property type="evidence" value="ECO:0007669"/>
    <property type="project" value="TreeGrafter"/>
</dbReference>
<dbReference type="PANTHER" id="PTHR46401:SF2">
    <property type="entry name" value="GLYCOSYLTRANSFERASE WBBK-RELATED"/>
    <property type="match status" value="1"/>
</dbReference>
<dbReference type="eggNOG" id="COG0438">
    <property type="taxonomic scope" value="Bacteria"/>
</dbReference>
<dbReference type="GO" id="GO:0016757">
    <property type="term" value="F:glycosyltransferase activity"/>
    <property type="evidence" value="ECO:0007669"/>
    <property type="project" value="InterPro"/>
</dbReference>
<protein>
    <submittedName>
        <fullName evidence="3">Glycosyltransferase, group 1 family protein</fullName>
    </submittedName>
</protein>
<proteinExistence type="predicted"/>
<reference evidence="3 4" key="1">
    <citation type="submission" date="2011-02" db="EMBL/GenBank/DDBJ databases">
        <authorList>
            <person name="Weinstock G."/>
            <person name="Sodergren E."/>
            <person name="Clifton S."/>
            <person name="Fulton L."/>
            <person name="Fulton B."/>
            <person name="Courtney L."/>
            <person name="Fronick C."/>
            <person name="Harrison M."/>
            <person name="Strong C."/>
            <person name="Farmer C."/>
            <person name="Delahaunty K."/>
            <person name="Markovic C."/>
            <person name="Hall O."/>
            <person name="Minx P."/>
            <person name="Tomlinson C."/>
            <person name="Mitreva M."/>
            <person name="Hou S."/>
            <person name="Chen J."/>
            <person name="Wollam A."/>
            <person name="Pepin K.H."/>
            <person name="Johnson M."/>
            <person name="Bhonagiri V."/>
            <person name="Zhang X."/>
            <person name="Suruliraj S."/>
            <person name="Warren W."/>
            <person name="Chinwalla A."/>
            <person name="Mardis E.R."/>
            <person name="Wilson R.K."/>
        </authorList>
    </citation>
    <scope>NUCLEOTIDE SEQUENCE [LARGE SCALE GENOMIC DNA]</scope>
    <source>
        <strain evidence="3 4">YIT 11841</strain>
    </source>
</reference>
<keyword evidence="4" id="KW-1185">Reference proteome</keyword>
<dbReference type="InterPro" id="IPR001296">
    <property type="entry name" value="Glyco_trans_1"/>
</dbReference>
<dbReference type="AlphaFoldDB" id="F3QW85"/>
<accession>F3QW85</accession>
<dbReference type="RefSeq" id="WP_008628412.1">
    <property type="nucleotide sequence ID" value="NZ_GL883868.1"/>
</dbReference>
<dbReference type="CDD" id="cd03801">
    <property type="entry name" value="GT4_PimA-like"/>
    <property type="match status" value="1"/>
</dbReference>
<gene>
    <name evidence="3" type="ORF">HMPREF9442_02467</name>
</gene>
<dbReference type="GeneID" id="98398465"/>
<name>F3QW85_9BACT</name>
<dbReference type="STRING" id="762982.HMPREF9442_02467"/>
<sequence>MNIAYILYPEVIISGQSNGIRSQAENWAVSLKRLGHSITFINNWKHYDWKSFDIIHLFGCSGSWHNDVAFRLKHINPNICFSPIIDPKPIKLENKSIILKNYIRILFPFTRFLTQDKYDNFKLIFVRSQCEAEYLTKIKGVDISKLAHIPLAYSYKEGCISEGEQSKRKPFCLHISSITQERKNVLRLIKAAKKYNFELVLAGNKGTPEAYYHLEKEISGCDNIKVLGFISEEKKLELYKTAKVFALPSLYEGVGIVAVDAALYGCEIVISDIPGPKEYYAGMASLVNPYSVDEIGYAIKGYLDGKVTTQPILSEHIKETYSPSHIAKQLESAYYSLMQ</sequence>
<dbReference type="SUPFAM" id="SSF53756">
    <property type="entry name" value="UDP-Glycosyltransferase/glycogen phosphorylase"/>
    <property type="match status" value="1"/>
</dbReference>
<keyword evidence="1 3" id="KW-0808">Transferase</keyword>
<dbReference type="Gene3D" id="3.40.50.2000">
    <property type="entry name" value="Glycogen Phosphorylase B"/>
    <property type="match status" value="1"/>
</dbReference>